<organism evidence="1">
    <name type="scientific">marine sediment metagenome</name>
    <dbReference type="NCBI Taxonomy" id="412755"/>
    <lineage>
        <taxon>unclassified sequences</taxon>
        <taxon>metagenomes</taxon>
        <taxon>ecological metagenomes</taxon>
    </lineage>
</organism>
<dbReference type="AlphaFoldDB" id="X0WTE8"/>
<dbReference type="InterPro" id="IPR003768">
    <property type="entry name" value="ScpA"/>
</dbReference>
<comment type="caution">
    <text evidence="1">The sequence shown here is derived from an EMBL/GenBank/DDBJ whole genome shotgun (WGS) entry which is preliminary data.</text>
</comment>
<dbReference type="EMBL" id="BARS01049554">
    <property type="protein sequence ID" value="GAG34264.1"/>
    <property type="molecule type" value="Genomic_DNA"/>
</dbReference>
<proteinExistence type="predicted"/>
<sequence>VSLAQVTDQYWVHLRSAEGLDAEALAEFIVLGARLLYIKSRALLPELRPREIEEEKKGAGEALAQMLVEYKRFREAAGAFRDLEERGRRAYPRLAPPSGDFVLPPGLKGVTLEGLLNIFQEALSRQPAEPEEGTIEREAVTVEEKMAAVMTAVAGGSGRVSFRSVVEACSSRMEVIVVFLAVLELIKAGELVARQRSRFRDIMLTGVEAASGGAFSP</sequence>
<accession>X0WTE8</accession>
<reference evidence="1" key="1">
    <citation type="journal article" date="2014" name="Front. Microbiol.">
        <title>High frequency of phylogenetically diverse reductive dehalogenase-homologous genes in deep subseafloor sedimentary metagenomes.</title>
        <authorList>
            <person name="Kawai M."/>
            <person name="Futagami T."/>
            <person name="Toyoda A."/>
            <person name="Takaki Y."/>
            <person name="Nishi S."/>
            <person name="Hori S."/>
            <person name="Arai W."/>
            <person name="Tsubouchi T."/>
            <person name="Morono Y."/>
            <person name="Uchiyama I."/>
            <person name="Ito T."/>
            <person name="Fujiyama A."/>
            <person name="Inagaki F."/>
            <person name="Takami H."/>
        </authorList>
    </citation>
    <scope>NUCLEOTIDE SEQUENCE</scope>
    <source>
        <strain evidence="1">Expedition CK06-06</strain>
    </source>
</reference>
<feature type="non-terminal residue" evidence="1">
    <location>
        <position position="1"/>
    </location>
</feature>
<dbReference type="PANTHER" id="PTHR33969:SF2">
    <property type="entry name" value="SEGREGATION AND CONDENSATION PROTEIN A"/>
    <property type="match status" value="1"/>
</dbReference>
<dbReference type="Pfam" id="PF02616">
    <property type="entry name" value="SMC_ScpA"/>
    <property type="match status" value="1"/>
</dbReference>
<name>X0WTE8_9ZZZZ</name>
<evidence type="ECO:0008006" key="2">
    <source>
        <dbReference type="Google" id="ProtNLM"/>
    </source>
</evidence>
<dbReference type="Gene3D" id="6.10.250.2410">
    <property type="match status" value="1"/>
</dbReference>
<evidence type="ECO:0000313" key="1">
    <source>
        <dbReference type="EMBL" id="GAG34264.1"/>
    </source>
</evidence>
<gene>
    <name evidence="1" type="ORF">S01H1_74111</name>
</gene>
<dbReference type="PANTHER" id="PTHR33969">
    <property type="entry name" value="SEGREGATION AND CONDENSATION PROTEIN A"/>
    <property type="match status" value="1"/>
</dbReference>
<protein>
    <recommendedName>
        <fullName evidence="2">Segregation and condensation protein A</fullName>
    </recommendedName>
</protein>